<reference evidence="7 8" key="1">
    <citation type="submission" date="2022-04" db="EMBL/GenBank/DDBJ databases">
        <title>Positive selection, recombination, and allopatry shape intraspecific diversity of widespread and dominant cyanobacteria.</title>
        <authorList>
            <person name="Wei J."/>
            <person name="Shu W."/>
            <person name="Hu C."/>
        </authorList>
    </citation>
    <scope>NUCLEOTIDE SEQUENCE [LARGE SCALE GENOMIC DNA]</scope>
    <source>
        <strain evidence="7 8">GB2-A5</strain>
    </source>
</reference>
<protein>
    <submittedName>
        <fullName evidence="7">NfeD family protein</fullName>
    </submittedName>
</protein>
<keyword evidence="8" id="KW-1185">Reference proteome</keyword>
<keyword evidence="4 5" id="KW-0472">Membrane</keyword>
<keyword evidence="2 5" id="KW-0812">Transmembrane</keyword>
<dbReference type="Pfam" id="PF01957">
    <property type="entry name" value="NfeD"/>
    <property type="match status" value="1"/>
</dbReference>
<dbReference type="EMBL" id="JAMPKK010000047">
    <property type="protein sequence ID" value="MEP0866612.1"/>
    <property type="molecule type" value="Genomic_DNA"/>
</dbReference>
<dbReference type="InterPro" id="IPR012340">
    <property type="entry name" value="NA-bd_OB-fold"/>
</dbReference>
<evidence type="ECO:0000256" key="4">
    <source>
        <dbReference type="ARBA" id="ARBA00023136"/>
    </source>
</evidence>
<gene>
    <name evidence="7" type="ORF">NDI37_19325</name>
</gene>
<dbReference type="PANTHER" id="PTHR33507:SF3">
    <property type="entry name" value="INNER MEMBRANE PROTEIN YBBJ"/>
    <property type="match status" value="1"/>
</dbReference>
<dbReference type="PANTHER" id="PTHR33507">
    <property type="entry name" value="INNER MEMBRANE PROTEIN YBBJ"/>
    <property type="match status" value="1"/>
</dbReference>
<name>A0ABV0JT64_9CYAN</name>
<dbReference type="SUPFAM" id="SSF141322">
    <property type="entry name" value="NfeD domain-like"/>
    <property type="match status" value="1"/>
</dbReference>
<feature type="domain" description="NfeD-like C-terminal" evidence="6">
    <location>
        <begin position="88"/>
        <end position="130"/>
    </location>
</feature>
<evidence type="ECO:0000256" key="2">
    <source>
        <dbReference type="ARBA" id="ARBA00022692"/>
    </source>
</evidence>
<dbReference type="Proteomes" id="UP001442494">
    <property type="component" value="Unassembled WGS sequence"/>
</dbReference>
<dbReference type="InterPro" id="IPR002810">
    <property type="entry name" value="NfeD-like_C"/>
</dbReference>
<dbReference type="Gene3D" id="2.40.50.140">
    <property type="entry name" value="Nucleic acid-binding proteins"/>
    <property type="match status" value="1"/>
</dbReference>
<comment type="caution">
    <text evidence="7">The sequence shown here is derived from an EMBL/GenBank/DDBJ whole genome shotgun (WGS) entry which is preliminary data.</text>
</comment>
<keyword evidence="3 5" id="KW-1133">Transmembrane helix</keyword>
<evidence type="ECO:0000259" key="6">
    <source>
        <dbReference type="Pfam" id="PF01957"/>
    </source>
</evidence>
<accession>A0ABV0JT64</accession>
<organism evidence="7 8">
    <name type="scientific">Funiculus sociatus GB2-A5</name>
    <dbReference type="NCBI Taxonomy" id="2933946"/>
    <lineage>
        <taxon>Bacteria</taxon>
        <taxon>Bacillati</taxon>
        <taxon>Cyanobacteriota</taxon>
        <taxon>Cyanophyceae</taxon>
        <taxon>Coleofasciculales</taxon>
        <taxon>Coleofasciculaceae</taxon>
        <taxon>Funiculus</taxon>
    </lineage>
</organism>
<evidence type="ECO:0000313" key="7">
    <source>
        <dbReference type="EMBL" id="MEP0866612.1"/>
    </source>
</evidence>
<dbReference type="RefSeq" id="WP_190421298.1">
    <property type="nucleotide sequence ID" value="NZ_JAMPKK010000047.1"/>
</dbReference>
<evidence type="ECO:0000256" key="5">
    <source>
        <dbReference type="SAM" id="Phobius"/>
    </source>
</evidence>
<evidence type="ECO:0000256" key="3">
    <source>
        <dbReference type="ARBA" id="ARBA00022989"/>
    </source>
</evidence>
<proteinExistence type="predicted"/>
<sequence length="138" mass="15137">MFWLIVGAMLCLVELFVPTAFTAFMMGMGAFVVALVTMVLPLKGAFQVALWLVLSTAFVYLSHRLMPKRRVSSIENATEAQTVSEILPGETGRVLYEGSSWRARCGDEKLAIAPNQKVYIVGREGTTLIVLPANLLKS</sequence>
<dbReference type="InterPro" id="IPR052165">
    <property type="entry name" value="Membrane_assoc_protease"/>
</dbReference>
<evidence type="ECO:0000256" key="1">
    <source>
        <dbReference type="ARBA" id="ARBA00004141"/>
    </source>
</evidence>
<evidence type="ECO:0000313" key="8">
    <source>
        <dbReference type="Proteomes" id="UP001442494"/>
    </source>
</evidence>
<feature type="transmembrane region" description="Helical" evidence="5">
    <location>
        <begin position="44"/>
        <end position="61"/>
    </location>
</feature>
<comment type="subcellular location">
    <subcellularLocation>
        <location evidence="1">Membrane</location>
        <topology evidence="1">Multi-pass membrane protein</topology>
    </subcellularLocation>
</comment>